<dbReference type="PRINTS" id="PR00385">
    <property type="entry name" value="P450"/>
</dbReference>
<accession>A0A856MEJ4</accession>
<dbReference type="PANTHER" id="PTHR24305:SF166">
    <property type="entry name" value="CYTOCHROME P450 12A4, MITOCHONDRIAL-RELATED"/>
    <property type="match status" value="1"/>
</dbReference>
<dbReference type="GO" id="GO:0016705">
    <property type="term" value="F:oxidoreductase activity, acting on paired donors, with incorporation or reduction of molecular oxygen"/>
    <property type="evidence" value="ECO:0007669"/>
    <property type="project" value="InterPro"/>
</dbReference>
<dbReference type="CDD" id="cd11053">
    <property type="entry name" value="CYP110-like"/>
    <property type="match status" value="1"/>
</dbReference>
<dbReference type="AlphaFoldDB" id="A0A856MEJ4"/>
<dbReference type="EMBL" id="CP030118">
    <property type="protein sequence ID" value="QDL07376.1"/>
    <property type="molecule type" value="Genomic_DNA"/>
</dbReference>
<dbReference type="InterPro" id="IPR002401">
    <property type="entry name" value="Cyt_P450_E_grp-I"/>
</dbReference>
<keyword evidence="3 4" id="KW-0408">Iron</keyword>
<gene>
    <name evidence="5" type="ORF">DP114_05195</name>
</gene>
<proteinExistence type="inferred from homology"/>
<dbReference type="InterPro" id="IPR050121">
    <property type="entry name" value="Cytochrome_P450_monoxygenase"/>
</dbReference>
<evidence type="ECO:0000313" key="5">
    <source>
        <dbReference type="EMBL" id="QDL07376.1"/>
    </source>
</evidence>
<dbReference type="RefSeq" id="WP_169267259.1">
    <property type="nucleotide sequence ID" value="NZ_CAWOXK010000001.1"/>
</dbReference>
<comment type="similarity">
    <text evidence="2 4">Belongs to the cytochrome P450 family.</text>
</comment>
<comment type="cofactor">
    <cofactor evidence="1 3">
        <name>heme</name>
        <dbReference type="ChEBI" id="CHEBI:30413"/>
    </cofactor>
</comment>
<dbReference type="InterPro" id="IPR036396">
    <property type="entry name" value="Cyt_P450_sf"/>
</dbReference>
<dbReference type="PRINTS" id="PR00463">
    <property type="entry name" value="EP450I"/>
</dbReference>
<evidence type="ECO:0000256" key="2">
    <source>
        <dbReference type="ARBA" id="ARBA00010617"/>
    </source>
</evidence>
<keyword evidence="4" id="KW-0560">Oxidoreductase</keyword>
<dbReference type="GO" id="GO:0005506">
    <property type="term" value="F:iron ion binding"/>
    <property type="evidence" value="ECO:0007669"/>
    <property type="project" value="InterPro"/>
</dbReference>
<dbReference type="Pfam" id="PF00067">
    <property type="entry name" value="p450"/>
    <property type="match status" value="1"/>
</dbReference>
<dbReference type="InterPro" id="IPR001128">
    <property type="entry name" value="Cyt_P450"/>
</dbReference>
<dbReference type="KEGG" id="bsen:DP114_05195"/>
<dbReference type="SUPFAM" id="SSF48264">
    <property type="entry name" value="Cytochrome P450"/>
    <property type="match status" value="1"/>
</dbReference>
<dbReference type="InterPro" id="IPR017972">
    <property type="entry name" value="Cyt_P450_CS"/>
</dbReference>
<feature type="binding site" description="axial binding residue" evidence="3">
    <location>
        <position position="390"/>
    </location>
    <ligand>
        <name>heme</name>
        <dbReference type="ChEBI" id="CHEBI:30413"/>
    </ligand>
    <ligandPart>
        <name>Fe</name>
        <dbReference type="ChEBI" id="CHEBI:18248"/>
    </ligandPart>
</feature>
<evidence type="ECO:0000256" key="1">
    <source>
        <dbReference type="ARBA" id="ARBA00001971"/>
    </source>
</evidence>
<sequence length="462" mass="52694">MKLPNCPRTPWFVQVYQWGTHPTHFLDSCTQRYGDIFMVRWPASAPIVFVSNPKAIEQIYTAPKELFNIAETYEILRPLVGDQSLMVLDGKLHERQRSLVMPSLHGGSLRSYGKLICKLTEQMMQQWKLGEVINLSSWADNISMNVMFQVVFGLDEGEHLVKLRQKISSILDYFSSPIIVLHLLTRSLQKDLGAWSPWGRFVRLLNEVDQLLYAEIAQRRQQPQPDRTDVLSLLMSARDEQGEAMSDRELRDEVMTVLSGKGVAATAIIFGLYCLQKHPEVYQRLQSELDSISNPLDTNAIAKLPYLTAISQETLRLYSLSVVAMRVATTSFELMGYKFSAGTHVYANIHSLHHRQDLFPNPEQFKPERFLERQFTSHEYSPFGGGHRRCIGYAFAPFQMKLVLATIVSRYQLKLVDDRPFNLVRHAAGVAPNKDIKMIVTGFHDQKPKPKSTSLLTPINAV</sequence>
<dbReference type="Proteomes" id="UP000503129">
    <property type="component" value="Chromosome"/>
</dbReference>
<dbReference type="GO" id="GO:0004497">
    <property type="term" value="F:monooxygenase activity"/>
    <property type="evidence" value="ECO:0007669"/>
    <property type="project" value="UniProtKB-KW"/>
</dbReference>
<dbReference type="PROSITE" id="PS00086">
    <property type="entry name" value="CYTOCHROME_P450"/>
    <property type="match status" value="1"/>
</dbReference>
<evidence type="ECO:0000256" key="4">
    <source>
        <dbReference type="RuleBase" id="RU000461"/>
    </source>
</evidence>
<name>A0A856MEJ4_9CYAN</name>
<dbReference type="PANTHER" id="PTHR24305">
    <property type="entry name" value="CYTOCHROME P450"/>
    <property type="match status" value="1"/>
</dbReference>
<keyword evidence="3 4" id="KW-0349">Heme</keyword>
<keyword evidence="6" id="KW-1185">Reference proteome</keyword>
<keyword evidence="3 4" id="KW-0479">Metal-binding</keyword>
<keyword evidence="4" id="KW-0503">Monooxygenase</keyword>
<organism evidence="5 6">
    <name type="scientific">Brasilonema sennae CENA114</name>
    <dbReference type="NCBI Taxonomy" id="415709"/>
    <lineage>
        <taxon>Bacteria</taxon>
        <taxon>Bacillati</taxon>
        <taxon>Cyanobacteriota</taxon>
        <taxon>Cyanophyceae</taxon>
        <taxon>Nostocales</taxon>
        <taxon>Scytonemataceae</taxon>
        <taxon>Brasilonema</taxon>
        <taxon>Bromeliae group (in: Brasilonema)</taxon>
    </lineage>
</organism>
<reference evidence="5 6" key="1">
    <citation type="submission" date="2018-06" db="EMBL/GenBank/DDBJ databases">
        <title>Comparative genomics of Brasilonema spp. strains.</title>
        <authorList>
            <person name="Alvarenga D.O."/>
            <person name="Fiore M.F."/>
            <person name="Varani A.M."/>
        </authorList>
    </citation>
    <scope>NUCLEOTIDE SEQUENCE [LARGE SCALE GENOMIC DNA]</scope>
    <source>
        <strain evidence="5 6">CENA114</strain>
    </source>
</reference>
<dbReference type="Gene3D" id="1.10.630.10">
    <property type="entry name" value="Cytochrome P450"/>
    <property type="match status" value="1"/>
</dbReference>
<evidence type="ECO:0000313" key="6">
    <source>
        <dbReference type="Proteomes" id="UP000503129"/>
    </source>
</evidence>
<protein>
    <submittedName>
        <fullName evidence="5">Cytochrome P450</fullName>
    </submittedName>
</protein>
<evidence type="ECO:0000256" key="3">
    <source>
        <dbReference type="PIRSR" id="PIRSR602401-1"/>
    </source>
</evidence>
<dbReference type="GO" id="GO:0020037">
    <property type="term" value="F:heme binding"/>
    <property type="evidence" value="ECO:0007669"/>
    <property type="project" value="InterPro"/>
</dbReference>